<dbReference type="Gene3D" id="3.10.450.710">
    <property type="entry name" value="Tgt2/MlaC"/>
    <property type="match status" value="1"/>
</dbReference>
<dbReference type="STRING" id="1030841.HMPREF9370_0801"/>
<feature type="chain" id="PRO_5003462197" evidence="1">
    <location>
        <begin position="34"/>
        <end position="213"/>
    </location>
</feature>
<dbReference type="PATRIC" id="fig|1030841.3.peg.785"/>
<name>G4CNZ2_9NEIS</name>
<feature type="signal peptide" evidence="1">
    <location>
        <begin position="1"/>
        <end position="33"/>
    </location>
</feature>
<dbReference type="PANTHER" id="PTHR36573:SF1">
    <property type="entry name" value="INTERMEMBRANE PHOSPHOLIPID TRANSPORT SYSTEM BINDING PROTEIN MLAC"/>
    <property type="match status" value="1"/>
</dbReference>
<comment type="caution">
    <text evidence="2">The sequence shown here is derived from an EMBL/GenBank/DDBJ whole genome shotgun (WGS) entry which is preliminary data.</text>
</comment>
<accession>G4CNZ2</accession>
<keyword evidence="1" id="KW-0732">Signal</keyword>
<organism evidence="2 3">
    <name type="scientific">Neisseria wadsworthii 9715</name>
    <dbReference type="NCBI Taxonomy" id="1030841"/>
    <lineage>
        <taxon>Bacteria</taxon>
        <taxon>Pseudomonadati</taxon>
        <taxon>Pseudomonadota</taxon>
        <taxon>Betaproteobacteria</taxon>
        <taxon>Neisseriales</taxon>
        <taxon>Neisseriaceae</taxon>
        <taxon>Neisseria</taxon>
    </lineage>
</organism>
<dbReference type="InterPro" id="IPR008869">
    <property type="entry name" value="MlaC/ttg2D"/>
</dbReference>
<dbReference type="PANTHER" id="PTHR36573">
    <property type="entry name" value="INTERMEMBRANE PHOSPHOLIPID TRANSPORT SYSTEM BINDING PROTEIN MLAC"/>
    <property type="match status" value="1"/>
</dbReference>
<evidence type="ECO:0000313" key="2">
    <source>
        <dbReference type="EMBL" id="EGZ48942.1"/>
    </source>
</evidence>
<dbReference type="HOGENOM" id="CLU_094502_3_1_4"/>
<gene>
    <name evidence="2" type="ORF">HMPREF9370_0801</name>
</gene>
<evidence type="ECO:0000313" key="3">
    <source>
        <dbReference type="Proteomes" id="UP000005336"/>
    </source>
</evidence>
<dbReference type="Proteomes" id="UP000005336">
    <property type="component" value="Unassembled WGS sequence"/>
</dbReference>
<dbReference type="Pfam" id="PF05494">
    <property type="entry name" value="MlaC"/>
    <property type="match status" value="1"/>
</dbReference>
<keyword evidence="3" id="KW-1185">Reference proteome</keyword>
<dbReference type="EMBL" id="AGAZ01000032">
    <property type="protein sequence ID" value="EGZ48942.1"/>
    <property type="molecule type" value="Genomic_DNA"/>
</dbReference>
<evidence type="ECO:0000256" key="1">
    <source>
        <dbReference type="SAM" id="SignalP"/>
    </source>
</evidence>
<dbReference type="AlphaFoldDB" id="G4CNZ2"/>
<sequence>MFPKQKTERISMNKIFTVMLTAPVLVAAPFVHAAPAQHPAQTQFKQNMDAVLKIARDKSLNEDQKIQRITGYADRYLDYQRISALAVGMPWREFNANQKSEFIKAFKDMVVSIYSHSALMGAVDSQVTMLPKLTEEKNKRVTVFTEIKTSSGKKYEVGYRLYPVGSTYKIYDIQVDGASLVTVYRNQFNELVKQKGIDGTIETVRQKGLKKVE</sequence>
<reference evidence="2 3" key="1">
    <citation type="submission" date="2011-06" db="EMBL/GenBank/DDBJ databases">
        <authorList>
            <person name="Muzny D."/>
            <person name="Qin X."/>
            <person name="Deng J."/>
            <person name="Jiang H."/>
            <person name="Liu Y."/>
            <person name="Qu J."/>
            <person name="Song X.-Z."/>
            <person name="Zhang L."/>
            <person name="Thornton R."/>
            <person name="Coyle M."/>
            <person name="Francisco L."/>
            <person name="Jackson L."/>
            <person name="Javaid M."/>
            <person name="Korchina V."/>
            <person name="Kovar C."/>
            <person name="Mata R."/>
            <person name="Mathew T."/>
            <person name="Ngo R."/>
            <person name="Nguyen L."/>
            <person name="Nguyen N."/>
            <person name="Okwuonu G."/>
            <person name="Ongeri F."/>
            <person name="Pham C."/>
            <person name="Simmons D."/>
            <person name="Wilczek-Boney K."/>
            <person name="Hale W."/>
            <person name="Jakkamsetti A."/>
            <person name="Pham P."/>
            <person name="Ruth R."/>
            <person name="San Lucas F."/>
            <person name="Warren J."/>
            <person name="Zhang J."/>
            <person name="Zhao Z."/>
            <person name="Zhou C."/>
            <person name="Zhu D."/>
            <person name="Lee S."/>
            <person name="Bess C."/>
            <person name="Blankenburg K."/>
            <person name="Forbes L."/>
            <person name="Fu Q."/>
            <person name="Gubbala S."/>
            <person name="Hirani K."/>
            <person name="Jayaseelan J.C."/>
            <person name="Lara F."/>
            <person name="Munidasa M."/>
            <person name="Palculict T."/>
            <person name="Patil S."/>
            <person name="Pu L.-L."/>
            <person name="Saada N."/>
            <person name="Tang L."/>
            <person name="Weissenberger G."/>
            <person name="Zhu Y."/>
            <person name="Hemphill L."/>
            <person name="Shang Y."/>
            <person name="Youmans B."/>
            <person name="Ayvaz T."/>
            <person name="Ross M."/>
            <person name="Santibanez J."/>
            <person name="Aqrawi P."/>
            <person name="Gross S."/>
            <person name="Joshi V."/>
            <person name="Fowler G."/>
            <person name="Nazareth L."/>
            <person name="Reid J."/>
            <person name="Worley K."/>
            <person name="Petrosino J."/>
            <person name="Highlander S."/>
            <person name="Gibbs R."/>
        </authorList>
    </citation>
    <scope>NUCLEOTIDE SEQUENCE [LARGE SCALE GENOMIC DNA]</scope>
    <source>
        <strain evidence="2 3">9715</strain>
    </source>
</reference>
<dbReference type="InterPro" id="IPR042245">
    <property type="entry name" value="Tgt2/MlaC_sf"/>
</dbReference>
<protein>
    <submittedName>
        <fullName evidence="2">Toluene tolerance family protein</fullName>
    </submittedName>
</protein>
<proteinExistence type="predicted"/>